<feature type="domain" description="Glycosyltransferase subfamily 4-like N-terminal" evidence="1">
    <location>
        <begin position="96"/>
        <end position="217"/>
    </location>
</feature>
<reference evidence="2" key="1">
    <citation type="submission" date="2022-01" db="EMBL/GenBank/DDBJ databases">
        <authorList>
            <person name="Wang Y."/>
        </authorList>
    </citation>
    <scope>NUCLEOTIDE SEQUENCE</scope>
    <source>
        <strain evidence="2">WB101</strain>
    </source>
</reference>
<dbReference type="PANTHER" id="PTHR12526">
    <property type="entry name" value="GLYCOSYLTRANSFERASE"/>
    <property type="match status" value="1"/>
</dbReference>
<dbReference type="Pfam" id="PF13692">
    <property type="entry name" value="Glyco_trans_1_4"/>
    <property type="match status" value="1"/>
</dbReference>
<dbReference type="Pfam" id="PF13439">
    <property type="entry name" value="Glyco_transf_4"/>
    <property type="match status" value="1"/>
</dbReference>
<dbReference type="EMBL" id="JAKLWS010000034">
    <property type="protein sequence ID" value="MCG2590504.1"/>
    <property type="molecule type" value="Genomic_DNA"/>
</dbReference>
<evidence type="ECO:0000313" key="3">
    <source>
        <dbReference type="Proteomes" id="UP001165366"/>
    </source>
</evidence>
<evidence type="ECO:0000313" key="2">
    <source>
        <dbReference type="EMBL" id="MCG2590504.1"/>
    </source>
</evidence>
<organism evidence="2 3">
    <name type="scientific">Rhodohalobacter sulfatireducens</name>
    <dbReference type="NCBI Taxonomy" id="2911366"/>
    <lineage>
        <taxon>Bacteria</taxon>
        <taxon>Pseudomonadati</taxon>
        <taxon>Balneolota</taxon>
        <taxon>Balneolia</taxon>
        <taxon>Balneolales</taxon>
        <taxon>Balneolaceae</taxon>
        <taxon>Rhodohalobacter</taxon>
    </lineage>
</organism>
<reference evidence="2" key="2">
    <citation type="submission" date="2024-05" db="EMBL/GenBank/DDBJ databases">
        <title>Rhodohalobacter halophilus gen. nov., sp. nov., a moderately halophilic member of the family Balneolaceae.</title>
        <authorList>
            <person name="Xia J."/>
        </authorList>
    </citation>
    <scope>NUCLEOTIDE SEQUENCE</scope>
    <source>
        <strain evidence="2">WB101</strain>
    </source>
</reference>
<dbReference type="Gene3D" id="3.40.50.2000">
    <property type="entry name" value="Glycogen Phosphorylase B"/>
    <property type="match status" value="2"/>
</dbReference>
<dbReference type="EC" id="2.4.-.-" evidence="2"/>
<protein>
    <submittedName>
        <fullName evidence="2">Glycosyltransferase</fullName>
        <ecNumber evidence="2">2.4.-.-</ecNumber>
    </submittedName>
</protein>
<gene>
    <name evidence="2" type="ORF">L6773_18150</name>
</gene>
<keyword evidence="2" id="KW-0328">Glycosyltransferase</keyword>
<keyword evidence="3" id="KW-1185">Reference proteome</keyword>
<name>A0ABS9KI37_9BACT</name>
<sequence length="426" mass="49498">MKTVLMIAPYFIPRRRVGALRPFKFAIHLRSHGYQPVILTISSPGDRYTELENKLLEEIPVIEIQPPFDRTTNPKRDSDSEQKATPLLDWLDKQTPIDSWIYLFLLRYFKIRKKVKEIDPDLIWATGDPWSGLWLGEKLARSLSKPFVADFRDPWTLAEVNLRDRSPFSMKLDRDVEFKILLNAERVVFTSGLTEKRYVNEFNLSTDKTKTIYNSYDSRLIKEYENETWGENLNPDFLNIMFFGRFRRLSPVTPIADALRMLKRVRPEDASYIHIHSFGKPDAENSQIIRKYGLENNFICHEPVVPEKMLPVLKSADILLLSTNMKREQVIPAKLWDYLAVQIPIFSITANPEIGDIIMRSKAGIQVHPEEKKEIAELLHSFARAKQNGETFLLSAEKEIPDRNMYDAKHTSGELASLFDELLKNE</sequence>
<evidence type="ECO:0000259" key="1">
    <source>
        <dbReference type="Pfam" id="PF13439"/>
    </source>
</evidence>
<dbReference type="RefSeq" id="WP_237855925.1">
    <property type="nucleotide sequence ID" value="NZ_JAKLWS010000034.1"/>
</dbReference>
<dbReference type="InterPro" id="IPR028098">
    <property type="entry name" value="Glyco_trans_4-like_N"/>
</dbReference>
<dbReference type="Proteomes" id="UP001165366">
    <property type="component" value="Unassembled WGS sequence"/>
</dbReference>
<accession>A0ABS9KI37</accession>
<dbReference type="GO" id="GO:0016757">
    <property type="term" value="F:glycosyltransferase activity"/>
    <property type="evidence" value="ECO:0007669"/>
    <property type="project" value="UniProtKB-KW"/>
</dbReference>
<proteinExistence type="predicted"/>
<comment type="caution">
    <text evidence="2">The sequence shown here is derived from an EMBL/GenBank/DDBJ whole genome shotgun (WGS) entry which is preliminary data.</text>
</comment>
<keyword evidence="2" id="KW-0808">Transferase</keyword>
<dbReference type="SUPFAM" id="SSF53756">
    <property type="entry name" value="UDP-Glycosyltransferase/glycogen phosphorylase"/>
    <property type="match status" value="1"/>
</dbReference>